<reference evidence="2 3" key="1">
    <citation type="submission" date="2016-10" db="EMBL/GenBank/DDBJ databases">
        <authorList>
            <person name="de Groot N.N."/>
        </authorList>
    </citation>
    <scope>NUCLEOTIDE SEQUENCE [LARGE SCALE GENOMIC DNA]</scope>
    <source>
        <strain evidence="2 3">CGMCC 1.12333</strain>
    </source>
</reference>
<dbReference type="EMBL" id="FPBK01000003">
    <property type="protein sequence ID" value="SFU41710.1"/>
    <property type="molecule type" value="Genomic_DNA"/>
</dbReference>
<gene>
    <name evidence="2" type="ORF">SAMN05216480_1034</name>
</gene>
<evidence type="ECO:0000256" key="1">
    <source>
        <dbReference type="SAM" id="Phobius"/>
    </source>
</evidence>
<feature type="transmembrane region" description="Helical" evidence="1">
    <location>
        <begin position="39"/>
        <end position="61"/>
    </location>
</feature>
<accession>A0A1I7FZT8</accession>
<dbReference type="RefSeq" id="WP_093024081.1">
    <property type="nucleotide sequence ID" value="NZ_FPBK01000003.1"/>
</dbReference>
<evidence type="ECO:0000313" key="3">
    <source>
        <dbReference type="Proteomes" id="UP000199138"/>
    </source>
</evidence>
<dbReference type="AlphaFoldDB" id="A0A1I7FZT8"/>
<dbReference type="OrthoDB" id="2913980at2"/>
<feature type="transmembrane region" description="Helical" evidence="1">
    <location>
        <begin position="100"/>
        <end position="121"/>
    </location>
</feature>
<dbReference type="Proteomes" id="UP000199138">
    <property type="component" value="Unassembled WGS sequence"/>
</dbReference>
<sequence length="130" mass="14137">MNTKIIMTSSALFLAAIGISLSFLPNELASYLETEVTSVTVLCLQLLSTLYMGFGLVNWMAKGSIIGGIYNRPIVMGNLMHFGVGAVVLFKMTIRSEAPSTFIIVLTAVYGIFAMLFLYLFRNNPAKVAA</sequence>
<evidence type="ECO:0000313" key="2">
    <source>
        <dbReference type="EMBL" id="SFU41710.1"/>
    </source>
</evidence>
<keyword evidence="1" id="KW-0812">Transmembrane</keyword>
<keyword evidence="1" id="KW-1133">Transmembrane helix</keyword>
<proteinExistence type="predicted"/>
<protein>
    <submittedName>
        <fullName evidence="2">Uncharacterized protein</fullName>
    </submittedName>
</protein>
<keyword evidence="3" id="KW-1185">Reference proteome</keyword>
<feature type="transmembrane region" description="Helical" evidence="1">
    <location>
        <begin position="73"/>
        <end position="94"/>
    </location>
</feature>
<dbReference type="STRING" id="1224947.SAMN05216480_1034"/>
<organism evidence="2 3">
    <name type="scientific">Pustulibacterium marinum</name>
    <dbReference type="NCBI Taxonomy" id="1224947"/>
    <lineage>
        <taxon>Bacteria</taxon>
        <taxon>Pseudomonadati</taxon>
        <taxon>Bacteroidota</taxon>
        <taxon>Flavobacteriia</taxon>
        <taxon>Flavobacteriales</taxon>
        <taxon>Flavobacteriaceae</taxon>
        <taxon>Pustulibacterium</taxon>
    </lineage>
</organism>
<name>A0A1I7FZT8_9FLAO</name>
<keyword evidence="1" id="KW-0472">Membrane</keyword>